<dbReference type="AlphaFoldDB" id="A0A9J6AJP1"/>
<dbReference type="GO" id="GO:0009733">
    <property type="term" value="P:response to auxin"/>
    <property type="evidence" value="ECO:0007669"/>
    <property type="project" value="InterPro"/>
</dbReference>
<name>A0A9J6AJP1_SOLCO</name>
<keyword evidence="3" id="KW-1185">Reference proteome</keyword>
<comment type="caution">
    <text evidence="2">The sequence shown here is derived from an EMBL/GenBank/DDBJ whole genome shotgun (WGS) entry which is preliminary data.</text>
</comment>
<comment type="similarity">
    <text evidence="1">Belongs to the ARG7 family.</text>
</comment>
<reference evidence="2 3" key="1">
    <citation type="submission" date="2020-09" db="EMBL/GenBank/DDBJ databases">
        <title>De no assembly of potato wild relative species, Solanum commersonii.</title>
        <authorList>
            <person name="Cho K."/>
        </authorList>
    </citation>
    <scope>NUCLEOTIDE SEQUENCE [LARGE SCALE GENOMIC DNA]</scope>
    <source>
        <strain evidence="2">LZ3.2</strain>
        <tissue evidence="2">Leaf</tissue>
    </source>
</reference>
<evidence type="ECO:0000313" key="2">
    <source>
        <dbReference type="EMBL" id="KAG5624853.1"/>
    </source>
</evidence>
<proteinExistence type="inferred from homology"/>
<gene>
    <name evidence="2" type="ORF">H5410_010071</name>
</gene>
<dbReference type="OrthoDB" id="1249099at2759"/>
<evidence type="ECO:0000256" key="1">
    <source>
        <dbReference type="ARBA" id="ARBA00006974"/>
    </source>
</evidence>
<dbReference type="InterPro" id="IPR003676">
    <property type="entry name" value="SAUR_fam"/>
</dbReference>
<protein>
    <recommendedName>
        <fullName evidence="4">SAUR family protein</fullName>
    </recommendedName>
</protein>
<accession>A0A9J6AJP1</accession>
<dbReference type="Proteomes" id="UP000824120">
    <property type="component" value="Chromosome 2"/>
</dbReference>
<evidence type="ECO:0008006" key="4">
    <source>
        <dbReference type="Google" id="ProtNLM"/>
    </source>
</evidence>
<dbReference type="Pfam" id="PF02519">
    <property type="entry name" value="Auxin_inducible"/>
    <property type="match status" value="2"/>
</dbReference>
<dbReference type="EMBL" id="JACXVP010000002">
    <property type="protein sequence ID" value="KAG5624853.1"/>
    <property type="molecule type" value="Genomic_DNA"/>
</dbReference>
<organism evidence="2 3">
    <name type="scientific">Solanum commersonii</name>
    <name type="common">Commerson's wild potato</name>
    <name type="synonym">Commerson's nightshade</name>
    <dbReference type="NCBI Taxonomy" id="4109"/>
    <lineage>
        <taxon>Eukaryota</taxon>
        <taxon>Viridiplantae</taxon>
        <taxon>Streptophyta</taxon>
        <taxon>Embryophyta</taxon>
        <taxon>Tracheophyta</taxon>
        <taxon>Spermatophyta</taxon>
        <taxon>Magnoliopsida</taxon>
        <taxon>eudicotyledons</taxon>
        <taxon>Gunneridae</taxon>
        <taxon>Pentapetalae</taxon>
        <taxon>asterids</taxon>
        <taxon>lamiids</taxon>
        <taxon>Solanales</taxon>
        <taxon>Solanaceae</taxon>
        <taxon>Solanoideae</taxon>
        <taxon>Solaneae</taxon>
        <taxon>Solanum</taxon>
    </lineage>
</organism>
<sequence length="199" mass="22978">MGRGLVGISNAKEKLRRTISPRNGSISSTTNDVPKRHFAVYVGETYRRFVVPISYLNHPLFQDLLHWAEEEFGYNHPMGGKSKRSRKKNISQRNFVGLIMGIIGIRAMIRQAKYNVFLRTKLEVPKGHIVVYVGERYYKKHKKFVVPISYLEHPLFQELLRKAEDEYGFDHPMGGLTIPCSETTFLTIISHLNLISRCQ</sequence>
<dbReference type="PANTHER" id="PTHR31929">
    <property type="entry name" value="SAUR-LIKE AUXIN-RESPONSIVE PROTEIN FAMILY-RELATED"/>
    <property type="match status" value="1"/>
</dbReference>
<evidence type="ECO:0000313" key="3">
    <source>
        <dbReference type="Proteomes" id="UP000824120"/>
    </source>
</evidence>